<keyword evidence="1" id="KW-0732">Signal</keyword>
<name>A0ABQ3H4C7_9NEIS</name>
<feature type="signal peptide" evidence="1">
    <location>
        <begin position="1"/>
        <end position="25"/>
    </location>
</feature>
<comment type="subunit">
    <text evidence="1">Component of the lipopolysaccharide transport and assembly complex. Interacts with LptE and LptA.</text>
</comment>
<dbReference type="PANTHER" id="PTHR30189:SF1">
    <property type="entry name" value="LPS-ASSEMBLY PROTEIN LPTD"/>
    <property type="match status" value="1"/>
</dbReference>
<dbReference type="InterPro" id="IPR020889">
    <property type="entry name" value="LipoPS_assembly_LptD"/>
</dbReference>
<evidence type="ECO:0000313" key="4">
    <source>
        <dbReference type="Proteomes" id="UP000604737"/>
    </source>
</evidence>
<sequence length="735" mass="82320" precursor="true">MTRLPPPPFRYSVLLLALSSALACAAETTSDAPMYVEADRVDAQNQTDGTKTLKAEGNVVIQQENSTLYSEWATYDEAQKHLRAGDDVRMEKEGDVLTGKGLDYYLDSSTGELSDPDYVVGQGLGRADGVKLLFGGEKLYHIDSGRFTSCPVGNDDWYIHASKLDLDYIDNMGVAQNGWIQFKGVPVMYSPWMNFPLTGNRQTGFLTPTVSFDSRSGLDLLTPFYWNIAPNYDATLYPHYMTQRGLMLGGEFRYLQPNYSGQISGSYINDKETDTNRSSFSWLHNQQFTDRLSGHINVQKVSDDDYFNDFGSRDAIAQQTNLPREAGLNYAGDGWNASFLWQRYQTLQSDTNAVDIPYDRMPVVGFNATPNWVKGVQTSVAAEFADFYHPTKVNGTRTWITPTVKMPFNTAYGFIVPKVSLDATYYQLQDANGLNDRTESRVLPITSIDSGLFFERDADWRGNEYIQTLEPRLFYVYVPYKDQSMLPNFDSGTTDLSMTQLFSENKFVGHDRINDANEITAALTSRILDAEDGSELFRAMIGQRYYFTTPKVTLDNSIPSDATKTDLLLSVGGQLWKKLKYDYTLQYDGVNGRTSRADASLQWAPDAARVINLRYTRNTNAPINYNSNGLATTDGIIEQIDISGQWPIGRGWYGVGRYTYSLHDDQTFEALAGLEYNAGCWALRMAAQRYITSDGTYNTTYFAVLELGGLGLGSNPVGTLRDSIPGYSSTFDTLK</sequence>
<dbReference type="InterPro" id="IPR007543">
    <property type="entry name" value="LptD_C"/>
</dbReference>
<proteinExistence type="inferred from homology"/>
<dbReference type="PANTHER" id="PTHR30189">
    <property type="entry name" value="LPS-ASSEMBLY PROTEIN"/>
    <property type="match status" value="1"/>
</dbReference>
<comment type="subcellular location">
    <subcellularLocation>
        <location evidence="1">Cell outer membrane</location>
    </subcellularLocation>
</comment>
<dbReference type="Pfam" id="PF04453">
    <property type="entry name" value="LptD"/>
    <property type="match status" value="1"/>
</dbReference>
<organism evidence="3 4">
    <name type="scientific">Jeongeupia chitinilytica</name>
    <dbReference type="NCBI Taxonomy" id="1041641"/>
    <lineage>
        <taxon>Bacteria</taxon>
        <taxon>Pseudomonadati</taxon>
        <taxon>Pseudomonadota</taxon>
        <taxon>Betaproteobacteria</taxon>
        <taxon>Neisseriales</taxon>
        <taxon>Chitinibacteraceae</taxon>
        <taxon>Jeongeupia</taxon>
    </lineage>
</organism>
<feature type="chain" id="PRO_5044924263" description="LPS-assembly protein LptD" evidence="1">
    <location>
        <begin position="26"/>
        <end position="735"/>
    </location>
</feature>
<reference evidence="4" key="1">
    <citation type="journal article" date="2019" name="Int. J. Syst. Evol. Microbiol.">
        <title>The Global Catalogue of Microorganisms (GCM) 10K type strain sequencing project: providing services to taxonomists for standard genome sequencing and annotation.</title>
        <authorList>
            <consortium name="The Broad Institute Genomics Platform"/>
            <consortium name="The Broad Institute Genome Sequencing Center for Infectious Disease"/>
            <person name="Wu L."/>
            <person name="Ma J."/>
        </authorList>
    </citation>
    <scope>NUCLEOTIDE SEQUENCE [LARGE SCALE GENOMIC DNA]</scope>
    <source>
        <strain evidence="4">KCTC 23701</strain>
    </source>
</reference>
<evidence type="ECO:0000256" key="1">
    <source>
        <dbReference type="HAMAP-Rule" id="MF_01411"/>
    </source>
</evidence>
<evidence type="ECO:0000313" key="3">
    <source>
        <dbReference type="EMBL" id="GHD66772.1"/>
    </source>
</evidence>
<dbReference type="HAMAP" id="MF_01411">
    <property type="entry name" value="LPS_assembly_LptD"/>
    <property type="match status" value="1"/>
</dbReference>
<gene>
    <name evidence="1 3" type="primary">lptD</name>
    <name evidence="3" type="ORF">GCM10007350_29490</name>
</gene>
<comment type="function">
    <text evidence="1">Together with LptE, is involved in the assembly of lipopolysaccharide (LPS) at the surface of the outer membrane.</text>
</comment>
<feature type="domain" description="LptD C-terminal" evidence="2">
    <location>
        <begin position="275"/>
        <end position="652"/>
    </location>
</feature>
<comment type="caution">
    <text evidence="3">The sequence shown here is derived from an EMBL/GenBank/DDBJ whole genome shotgun (WGS) entry which is preliminary data.</text>
</comment>
<dbReference type="InterPro" id="IPR050218">
    <property type="entry name" value="LptD"/>
</dbReference>
<dbReference type="Proteomes" id="UP000604737">
    <property type="component" value="Unassembled WGS sequence"/>
</dbReference>
<dbReference type="EMBL" id="BMYO01000008">
    <property type="protein sequence ID" value="GHD66772.1"/>
    <property type="molecule type" value="Genomic_DNA"/>
</dbReference>
<keyword evidence="1" id="KW-0998">Cell outer membrane</keyword>
<evidence type="ECO:0000259" key="2">
    <source>
        <dbReference type="Pfam" id="PF04453"/>
    </source>
</evidence>
<keyword evidence="1" id="KW-0472">Membrane</keyword>
<comment type="similarity">
    <text evidence="1">Belongs to the LptD family.</text>
</comment>
<comment type="caution">
    <text evidence="1">Lacks conserved residue(s) required for the propagation of feature annotation.</text>
</comment>
<dbReference type="Gene3D" id="2.60.450.10">
    <property type="entry name" value="Lipopolysaccharide (LPS) transport protein A like domain"/>
    <property type="match status" value="1"/>
</dbReference>
<dbReference type="PROSITE" id="PS51257">
    <property type="entry name" value="PROKAR_LIPOPROTEIN"/>
    <property type="match status" value="1"/>
</dbReference>
<protein>
    <recommendedName>
        <fullName evidence="1">LPS-assembly protein LptD</fullName>
    </recommendedName>
</protein>
<accession>A0ABQ3H4C7</accession>
<keyword evidence="4" id="KW-1185">Reference proteome</keyword>